<evidence type="ECO:0008006" key="2">
    <source>
        <dbReference type="Google" id="ProtNLM"/>
    </source>
</evidence>
<dbReference type="EMBL" id="UINC01164666">
    <property type="protein sequence ID" value="SVD65631.1"/>
    <property type="molecule type" value="Genomic_DNA"/>
</dbReference>
<reference evidence="1" key="1">
    <citation type="submission" date="2018-05" db="EMBL/GenBank/DDBJ databases">
        <authorList>
            <person name="Lanie J.A."/>
            <person name="Ng W.-L."/>
            <person name="Kazmierczak K.M."/>
            <person name="Andrzejewski T.M."/>
            <person name="Davidsen T.M."/>
            <person name="Wayne K.J."/>
            <person name="Tettelin H."/>
            <person name="Glass J.I."/>
            <person name="Rusch D."/>
            <person name="Podicherti R."/>
            <person name="Tsui H.-C.T."/>
            <person name="Winkler M.E."/>
        </authorList>
    </citation>
    <scope>NUCLEOTIDE SEQUENCE</scope>
</reference>
<sequence>MKINWESIADYSDIKYERGNDDGKGIIKITINRPELRNSFRP</sequence>
<evidence type="ECO:0000313" key="1">
    <source>
        <dbReference type="EMBL" id="SVD65631.1"/>
    </source>
</evidence>
<proteinExistence type="predicted"/>
<dbReference type="AlphaFoldDB" id="A0A382X5U7"/>
<name>A0A382X5U7_9ZZZZ</name>
<feature type="non-terminal residue" evidence="1">
    <location>
        <position position="42"/>
    </location>
</feature>
<gene>
    <name evidence="1" type="ORF">METZ01_LOCUS418485</name>
</gene>
<protein>
    <recommendedName>
        <fullName evidence="2">1,4-dihydroxy-2-naphthoyl-CoA synthase</fullName>
    </recommendedName>
</protein>
<organism evidence="1">
    <name type="scientific">marine metagenome</name>
    <dbReference type="NCBI Taxonomy" id="408172"/>
    <lineage>
        <taxon>unclassified sequences</taxon>
        <taxon>metagenomes</taxon>
        <taxon>ecological metagenomes</taxon>
    </lineage>
</organism>
<accession>A0A382X5U7</accession>